<dbReference type="GO" id="GO:0016787">
    <property type="term" value="F:hydrolase activity"/>
    <property type="evidence" value="ECO:0007669"/>
    <property type="project" value="UniProtKB-KW"/>
</dbReference>
<keyword evidence="4" id="KW-0378">Hydrolase</keyword>
<dbReference type="Gene3D" id="1.10.3380.30">
    <property type="match status" value="1"/>
</dbReference>
<dbReference type="FunFam" id="3.40.50.300:FF:000354">
    <property type="entry name" value="ATP-dependent RNA helicase SKI2"/>
    <property type="match status" value="1"/>
</dbReference>
<evidence type="ECO:0000259" key="9">
    <source>
        <dbReference type="PROSITE" id="PS51192"/>
    </source>
</evidence>
<evidence type="ECO:0000313" key="11">
    <source>
        <dbReference type="Ensembl" id="ENSSHBP00005007399.1"/>
    </source>
</evidence>
<gene>
    <name evidence="11" type="primary">SKIC2</name>
</gene>
<dbReference type="GO" id="GO:0003723">
    <property type="term" value="F:RNA binding"/>
    <property type="evidence" value="ECO:0007669"/>
    <property type="project" value="UniProtKB-KW"/>
</dbReference>
<reference evidence="11" key="2">
    <citation type="submission" date="2025-09" db="UniProtKB">
        <authorList>
            <consortium name="Ensembl"/>
        </authorList>
    </citation>
    <scope>IDENTIFICATION</scope>
</reference>
<dbReference type="SMART" id="SM00487">
    <property type="entry name" value="DEXDc"/>
    <property type="match status" value="1"/>
</dbReference>
<dbReference type="Pfam" id="PF17911">
    <property type="entry name" value="Ski2_N"/>
    <property type="match status" value="1"/>
</dbReference>
<evidence type="ECO:0000256" key="7">
    <source>
        <dbReference type="ARBA" id="ARBA00022884"/>
    </source>
</evidence>
<evidence type="ECO:0000256" key="3">
    <source>
        <dbReference type="ARBA" id="ARBA00022741"/>
    </source>
</evidence>
<dbReference type="PROSITE" id="PS51192">
    <property type="entry name" value="HELICASE_ATP_BIND_1"/>
    <property type="match status" value="1"/>
</dbReference>
<evidence type="ECO:0000256" key="4">
    <source>
        <dbReference type="ARBA" id="ARBA00022801"/>
    </source>
</evidence>
<keyword evidence="5" id="KW-0347">Helicase</keyword>
<dbReference type="SMART" id="SM01142">
    <property type="entry name" value="DSHCT"/>
    <property type="match status" value="1"/>
</dbReference>
<keyword evidence="7" id="KW-0694">RNA-binding</keyword>
<dbReference type="InParanoid" id="A0A672TYL2"/>
<evidence type="ECO:0000256" key="6">
    <source>
        <dbReference type="ARBA" id="ARBA00022840"/>
    </source>
</evidence>
<evidence type="ECO:0000256" key="1">
    <source>
        <dbReference type="ARBA" id="ARBA00004496"/>
    </source>
</evidence>
<dbReference type="Pfam" id="PF00270">
    <property type="entry name" value="DEAD"/>
    <property type="match status" value="1"/>
</dbReference>
<dbReference type="InterPro" id="IPR016438">
    <property type="entry name" value="SKI2-like"/>
</dbReference>
<evidence type="ECO:0000256" key="8">
    <source>
        <dbReference type="ARBA" id="ARBA00047984"/>
    </source>
</evidence>
<dbReference type="FunFam" id="1.10.3380.30:FF:000001">
    <property type="entry name" value="Ski2 ATP-dependent RNA helicase"/>
    <property type="match status" value="1"/>
</dbReference>
<feature type="domain" description="Helicase C-terminal" evidence="10">
    <location>
        <begin position="374"/>
        <end position="570"/>
    </location>
</feature>
<dbReference type="InterPro" id="IPR050699">
    <property type="entry name" value="RNA-DNA_Helicase"/>
</dbReference>
<dbReference type="SUPFAM" id="SSF52540">
    <property type="entry name" value="P-loop containing nucleoside triphosphate hydrolases"/>
    <property type="match status" value="1"/>
</dbReference>
<dbReference type="InterPro" id="IPR011545">
    <property type="entry name" value="DEAD/DEAH_box_helicase_dom"/>
</dbReference>
<dbReference type="GO" id="GO:0072344">
    <property type="term" value="P:rescue of stalled ribosome"/>
    <property type="evidence" value="ECO:0007669"/>
    <property type="project" value="Ensembl"/>
</dbReference>
<dbReference type="PIRSF" id="PIRSF005198">
    <property type="entry name" value="Antiviral_helicase_SKI2"/>
    <property type="match status" value="1"/>
</dbReference>
<evidence type="ECO:0000259" key="10">
    <source>
        <dbReference type="PROSITE" id="PS51194"/>
    </source>
</evidence>
<reference evidence="11" key="1">
    <citation type="submission" date="2025-08" db="UniProtKB">
        <authorList>
            <consortium name="Ensembl"/>
        </authorList>
    </citation>
    <scope>IDENTIFICATION</scope>
</reference>
<dbReference type="Ensembl" id="ENSSHBT00005008894.1">
    <property type="protein sequence ID" value="ENSSHBP00005007399.1"/>
    <property type="gene ID" value="ENSSHBG00005006440.1"/>
</dbReference>
<keyword evidence="12" id="KW-1185">Reference proteome</keyword>
<dbReference type="AlphaFoldDB" id="A0A672TYL2"/>
<dbReference type="FunFam" id="3.40.50.300:FF:000447">
    <property type="entry name" value="helicase SKI2W isoform X2"/>
    <property type="match status" value="1"/>
</dbReference>
<dbReference type="Gene3D" id="3.40.50.300">
    <property type="entry name" value="P-loop containing nucleotide triphosphate hydrolases"/>
    <property type="match status" value="2"/>
</dbReference>
<keyword evidence="6" id="KW-0067">ATP-binding</keyword>
<dbReference type="OMA" id="WERSQTH"/>
<dbReference type="GO" id="GO:0070478">
    <property type="term" value="P:nuclear-transcribed mRNA catabolic process, 3'-5' exonucleolytic nonsense-mediated decay"/>
    <property type="evidence" value="ECO:0007669"/>
    <property type="project" value="Ensembl"/>
</dbReference>
<protein>
    <submittedName>
        <fullName evidence="11">SKI2 subunit of superkiller complex</fullName>
    </submittedName>
</protein>
<dbReference type="Pfam" id="PF00271">
    <property type="entry name" value="Helicase_C"/>
    <property type="match status" value="1"/>
</dbReference>
<dbReference type="PANTHER" id="PTHR12131:SF1">
    <property type="entry name" value="ATP-DEPENDENT RNA HELICASE SUPV3L1, MITOCHONDRIAL-RELATED"/>
    <property type="match status" value="1"/>
</dbReference>
<dbReference type="SMART" id="SM00490">
    <property type="entry name" value="HELICc"/>
    <property type="match status" value="1"/>
</dbReference>
<dbReference type="InterPro" id="IPR014001">
    <property type="entry name" value="Helicase_ATP-bd"/>
</dbReference>
<accession>A0A672TYL2</accession>
<evidence type="ECO:0000256" key="2">
    <source>
        <dbReference type="ARBA" id="ARBA00022490"/>
    </source>
</evidence>
<evidence type="ECO:0000256" key="5">
    <source>
        <dbReference type="ARBA" id="ARBA00022806"/>
    </source>
</evidence>
<organism evidence="11 12">
    <name type="scientific">Strigops habroptila</name>
    <name type="common">Kakapo</name>
    <dbReference type="NCBI Taxonomy" id="2489341"/>
    <lineage>
        <taxon>Eukaryota</taxon>
        <taxon>Metazoa</taxon>
        <taxon>Chordata</taxon>
        <taxon>Craniata</taxon>
        <taxon>Vertebrata</taxon>
        <taxon>Euteleostomi</taxon>
        <taxon>Archelosauria</taxon>
        <taxon>Archosauria</taxon>
        <taxon>Dinosauria</taxon>
        <taxon>Saurischia</taxon>
        <taxon>Theropoda</taxon>
        <taxon>Coelurosauria</taxon>
        <taxon>Aves</taxon>
        <taxon>Neognathae</taxon>
        <taxon>Neoaves</taxon>
        <taxon>Telluraves</taxon>
        <taxon>Australaves</taxon>
        <taxon>Psittaciformes</taxon>
        <taxon>Psittacidae</taxon>
        <taxon>Strigops</taxon>
    </lineage>
</organism>
<evidence type="ECO:0000313" key="12">
    <source>
        <dbReference type="Proteomes" id="UP000472266"/>
    </source>
</evidence>
<dbReference type="GeneTree" id="ENSGT00940000158255"/>
<sequence>WGGSYAVTPPLPPPRSWLRAPEPRNLFALDPTPALGGLRAQRDPKSGSLKGFTEELLPNVGLSAKNSLSLRRPPGPPQENLWGSSTTFPFWGFGGSWGGFGGPGVFWGCLWGSHPVVPPLQWPFKPDPFQLWAVLCLERGQSLLAAAHTSAGKTAIAEYAIALAQRHMARSIYTSPIKALSNQKFRDFRSTFGSVGLLTGDVQLHPEASCLVMTTEILRSMLYNGSDVIRDLEWVIFDEVHYINDAERGVVWEEVLIMLPEHVKLVLLSATIPNALEFAQWVGRTKRRCLRVLSTQRRPVPLQHFLYTGNGPRTRNQLFLLLDAHGALSTQGYYAAVEAKKQQSSKSGQNFGAKHPTMAPTTPGQRGMWLALLGLLQEREQLPVVAFTFSRSRCDDHAAAIGPMDLLSPTEKVRSRLFFQRCIGRLRGPDRRLPQVVAMGELLQRGVGVHHGGVLPLLKEVVEMLFSQGLVKVLFATETFAMGLNMPARTVVFDSIRKHDGSNFRDLLPGEYIQMSGRAGRRGLDPMGTVIILCRGSVPDLPDLHRMMLGRPTRLQSQFRLTYPMILNLLRAQELRVQDLLRRSYAEFPLRREQEVGALWGSLGVPCNAGGSRQRRLADSVSGLRVLVPGRVVVVSTPRHRNALGVILQGSIDAYGGVTPLLVSMGGSIGAYGEGPPIIGARGSPRVPVGAPWVSLGGFHWCLWGGPPIIGFHGGLHGCPWGGPLVPMGGSPRYWCLRGPHGCRAPPRPALGAALQELLRLAGGGAAPALLDPAGSLRDPQSVWGGCWGFKGGVGGPGPPSPRAPPQYEQFGARRALQQQLEQLQFQLSDQSLLLLPEYHQRLAVLRALGYVSEGGAVALGGRVAAGLSTHELLVTELLLGNVLAALSPEESVTLLACLVGPGGPRQPPPRITAVQQLVAVAQRLARLQQDCGLSTSPEDVEQQLSFGLMEVVYEWARGVPFADIPRPAGVQEGTVVRCIQRLEEMCRELRQAARMVGEPALAAKMEAASTMIKRDIVFAASLYTQ</sequence>
<comment type="subcellular location">
    <subcellularLocation>
        <location evidence="1">Cytoplasm</location>
    </subcellularLocation>
</comment>
<dbReference type="Pfam" id="PF08148">
    <property type="entry name" value="DSHCT"/>
    <property type="match status" value="1"/>
</dbReference>
<dbReference type="InterPro" id="IPR001650">
    <property type="entry name" value="Helicase_C-like"/>
</dbReference>
<feature type="domain" description="Helicase ATP-binding" evidence="9">
    <location>
        <begin position="134"/>
        <end position="290"/>
    </location>
</feature>
<dbReference type="GO" id="GO:0055087">
    <property type="term" value="C:Ski complex"/>
    <property type="evidence" value="ECO:0007669"/>
    <property type="project" value="Ensembl"/>
</dbReference>
<dbReference type="PANTHER" id="PTHR12131">
    <property type="entry name" value="ATP-DEPENDENT RNA AND DNA HELICASE"/>
    <property type="match status" value="1"/>
</dbReference>
<dbReference type="InterPro" id="IPR012961">
    <property type="entry name" value="Ski2/MTR4_C"/>
</dbReference>
<proteinExistence type="predicted"/>
<name>A0A672TYL2_STRHB</name>
<dbReference type="PROSITE" id="PS51194">
    <property type="entry name" value="HELICASE_CTER"/>
    <property type="match status" value="1"/>
</dbReference>
<dbReference type="Proteomes" id="UP000472266">
    <property type="component" value="Unplaced"/>
</dbReference>
<comment type="catalytic activity">
    <reaction evidence="8">
        <text>ATP + H2O = ADP + phosphate + H(+)</text>
        <dbReference type="Rhea" id="RHEA:13065"/>
        <dbReference type="ChEBI" id="CHEBI:15377"/>
        <dbReference type="ChEBI" id="CHEBI:15378"/>
        <dbReference type="ChEBI" id="CHEBI:30616"/>
        <dbReference type="ChEBI" id="CHEBI:43474"/>
        <dbReference type="ChEBI" id="CHEBI:456216"/>
        <dbReference type="EC" id="3.6.4.13"/>
    </reaction>
</comment>
<dbReference type="GO" id="GO:0034458">
    <property type="term" value="F:3'-5' RNA helicase activity"/>
    <property type="evidence" value="ECO:0007669"/>
    <property type="project" value="Ensembl"/>
</dbReference>
<dbReference type="InterPro" id="IPR040801">
    <property type="entry name" value="Ski2_N"/>
</dbReference>
<dbReference type="CDD" id="cd18795">
    <property type="entry name" value="SF2_C_Ski2"/>
    <property type="match status" value="1"/>
</dbReference>
<keyword evidence="2" id="KW-0963">Cytoplasm</keyword>
<dbReference type="InterPro" id="IPR027417">
    <property type="entry name" value="P-loop_NTPase"/>
</dbReference>
<dbReference type="GO" id="GO:0005524">
    <property type="term" value="F:ATP binding"/>
    <property type="evidence" value="ECO:0007669"/>
    <property type="project" value="UniProtKB-KW"/>
</dbReference>
<keyword evidence="3" id="KW-0547">Nucleotide-binding</keyword>